<dbReference type="InterPro" id="IPR001810">
    <property type="entry name" value="F-box_dom"/>
</dbReference>
<gene>
    <name evidence="2" type="ORF">LCPAC401_01060</name>
</gene>
<organism evidence="2">
    <name type="scientific">Pithovirus LCPAC401</name>
    <dbReference type="NCBI Taxonomy" id="2506595"/>
    <lineage>
        <taxon>Viruses</taxon>
        <taxon>Pithoviruses</taxon>
    </lineage>
</organism>
<feature type="domain" description="F-box" evidence="1">
    <location>
        <begin position="16"/>
        <end position="62"/>
    </location>
</feature>
<proteinExistence type="predicted"/>
<dbReference type="PROSITE" id="PS50181">
    <property type="entry name" value="FBOX"/>
    <property type="match status" value="1"/>
</dbReference>
<dbReference type="Pfam" id="PF00646">
    <property type="entry name" value="F-box"/>
    <property type="match status" value="1"/>
</dbReference>
<dbReference type="Gene3D" id="1.20.1280.50">
    <property type="match status" value="1"/>
</dbReference>
<sequence length="287" mass="33381">MNTDRSVEELLELFEVQNISQLGADVIRELFDNISVKEVLKLCRVSKQFNIACNKESMWKKKVKNDYGIMKILDSTWKETARLLFESDMINLNAHWVNGKTYKELFEEGLESKSSNYFHDLYYGFDFDVASVVFPNHVHNIETAKEYVINDPETARLLTRIGNSDLDKKYFFAQFNHTYNGILDDENRLKLQITTMIREFSVVAHAVAEIEGTYLHHNFGLAQLDSQLDSQLSHELLIDEDEDLIIDLDPTQNIMNQRLFKLIDPMLYVISYCLVSMKSLSLIDIWG</sequence>
<evidence type="ECO:0000313" key="2">
    <source>
        <dbReference type="EMBL" id="QBK92468.1"/>
    </source>
</evidence>
<name>A0A481Z9B1_9VIRU</name>
<protein>
    <submittedName>
        <fullName evidence="2">F-box domain protein</fullName>
    </submittedName>
</protein>
<dbReference type="EMBL" id="MK500578">
    <property type="protein sequence ID" value="QBK92468.1"/>
    <property type="molecule type" value="Genomic_DNA"/>
</dbReference>
<dbReference type="SMART" id="SM00256">
    <property type="entry name" value="FBOX"/>
    <property type="match status" value="1"/>
</dbReference>
<reference evidence="2" key="1">
    <citation type="journal article" date="2019" name="MBio">
        <title>Virus Genomes from Deep Sea Sediments Expand the Ocean Megavirome and Support Independent Origins of Viral Gigantism.</title>
        <authorList>
            <person name="Backstrom D."/>
            <person name="Yutin N."/>
            <person name="Jorgensen S.L."/>
            <person name="Dharamshi J."/>
            <person name="Homa F."/>
            <person name="Zaremba-Niedwiedzka K."/>
            <person name="Spang A."/>
            <person name="Wolf Y.I."/>
            <person name="Koonin E.V."/>
            <person name="Ettema T.J."/>
        </authorList>
    </citation>
    <scope>NUCLEOTIDE SEQUENCE</scope>
</reference>
<dbReference type="InterPro" id="IPR036047">
    <property type="entry name" value="F-box-like_dom_sf"/>
</dbReference>
<dbReference type="SUPFAM" id="SSF81383">
    <property type="entry name" value="F-box domain"/>
    <property type="match status" value="1"/>
</dbReference>
<accession>A0A481Z9B1</accession>
<evidence type="ECO:0000259" key="1">
    <source>
        <dbReference type="PROSITE" id="PS50181"/>
    </source>
</evidence>